<keyword evidence="6" id="KW-0597">Phosphoprotein</keyword>
<sequence length="785" mass="86256">MWSQAHTQESQPQGLVMGQLSLHWLPGPHAASRLGSPCPSFMPSPCRLISRTEGLCAQNTWTQTNIPFLQNVLNNQQFLAGIVDTQFIDENPDLFQLRPAQNRAQKLLHYLGHVMVNGPTTPIPVKTNPSPMDPIVPTVPIGPPPSGFRDILLQEGPEGFARAVRNHQGLLLMDTTFRDAHQSLLATRVRTHDLKKIAPYVAHNFSKLFSIENWGGATFDVAMRFLYECPWRRLQELRELIPNIPFQMLLRGANAVGYTNYPDNVVFKFCEVAKENGMDVFRVFDSLNYLPNLLLGMEAVGSAGGVVEAAISYTGDVADPSRTKYSLQYYMGLAEELVRAGTHILCIKDMAGLLKPAACTMLVGALRDRFPDLPLHIHTHDTSGAGVATMLACAQAGADVVDVAADAMSGMTSQPSMGALVACTQGTPLETGVPLERVFDYSEYWEGTRGLYAAFDCTATMKSGNSDVYENEIPGGQYTNLHFQAHSMGLGSRFKEVKKAYVEANQMLGDLIKVTPSSKIVGDLAQFMVQNGLTRAVAEAQAEELSFPRSVVEFLQGYIGIPHGGFPEPLRSKVLKDLPRVEGRPGASLPPLDLQALEKELTERHGEEMTPEDVLSAAIYPDVFSSFKDFTATFGPLDSLNTRLFLQGPKIAEEFEVELERGKTLHIKALAITDLNRTGQRQVFFELNGQLRSILVKDTQAMKEMHFHPKALKDVKGQIGAPMPGKVIDIKVEAGAKVAKGQPLCVLSAMKMETVVTSPMEGTIRKIHVTKDMILEGDDLILEIE</sequence>
<protein>
    <recommendedName>
        <fullName evidence="18">Pyruvate carboxylase, mitochondrial</fullName>
    </recommendedName>
    <alternativeName>
        <fullName evidence="19">Pyruvic carboxylase</fullName>
    </alternativeName>
</protein>
<dbReference type="Gene3D" id="2.40.50.100">
    <property type="match status" value="1"/>
</dbReference>
<evidence type="ECO:0000259" key="20">
    <source>
        <dbReference type="PROSITE" id="PS50968"/>
    </source>
</evidence>
<evidence type="ECO:0000256" key="9">
    <source>
        <dbReference type="ARBA" id="ARBA00023098"/>
    </source>
</evidence>
<comment type="subcellular location">
    <subcellularLocation>
        <location evidence="2">Mitochondrion matrix</location>
    </subcellularLocation>
</comment>
<dbReference type="InterPro" id="IPR000891">
    <property type="entry name" value="PYR_CT"/>
</dbReference>
<dbReference type="FunFam" id="3.10.600.10:FF:000001">
    <property type="entry name" value="Pyruvate carboxylase"/>
    <property type="match status" value="1"/>
</dbReference>
<dbReference type="GO" id="GO:0005759">
    <property type="term" value="C:mitochondrial matrix"/>
    <property type="evidence" value="ECO:0007669"/>
    <property type="project" value="UniProtKB-SubCell"/>
</dbReference>
<dbReference type="PROSITE" id="PS00188">
    <property type="entry name" value="BIOTIN"/>
    <property type="match status" value="1"/>
</dbReference>
<evidence type="ECO:0000259" key="21">
    <source>
        <dbReference type="PROSITE" id="PS50991"/>
    </source>
</evidence>
<evidence type="ECO:0000256" key="10">
    <source>
        <dbReference type="ARBA" id="ARBA00023128"/>
    </source>
</evidence>
<dbReference type="InterPro" id="IPR055268">
    <property type="entry name" value="PCB-like"/>
</dbReference>
<evidence type="ECO:0000256" key="12">
    <source>
        <dbReference type="ARBA" id="ARBA00023267"/>
    </source>
</evidence>
<feature type="domain" description="Pyruvate carboxyltransferase" evidence="21">
    <location>
        <begin position="170"/>
        <end position="439"/>
    </location>
</feature>
<keyword evidence="12" id="KW-0092">Biotin</keyword>
<comment type="pathway">
    <text evidence="3">Carbohydrate biosynthesis; gluconeogenesis.</text>
</comment>
<evidence type="ECO:0000256" key="5">
    <source>
        <dbReference type="ARBA" id="ARBA00022516"/>
    </source>
</evidence>
<keyword evidence="7" id="KW-0809">Transit peptide</keyword>
<comment type="caution">
    <text evidence="22">The sequence shown here is derived from an EMBL/GenBank/DDBJ whole genome shotgun (WGS) entry which is preliminary data.</text>
</comment>
<reference evidence="22 23" key="1">
    <citation type="journal article" date="2020" name="Nature">
        <title>Six reference-quality genomes reveal evolution of bat adaptations.</title>
        <authorList>
            <person name="Jebb D."/>
            <person name="Huang Z."/>
            <person name="Pippel M."/>
            <person name="Hughes G.M."/>
            <person name="Lavrichenko K."/>
            <person name="Devanna P."/>
            <person name="Winkler S."/>
            <person name="Jermiin L.S."/>
            <person name="Skirmuntt E.C."/>
            <person name="Katzourakis A."/>
            <person name="Burkitt-Gray L."/>
            <person name="Ray D.A."/>
            <person name="Sullivan K.A.M."/>
            <person name="Roscito J.G."/>
            <person name="Kirilenko B.M."/>
            <person name="Davalos L.M."/>
            <person name="Corthals A.P."/>
            <person name="Power M.L."/>
            <person name="Jones G."/>
            <person name="Ransome R.D."/>
            <person name="Dechmann D.K.N."/>
            <person name="Locatelli A.G."/>
            <person name="Puechmaille S.J."/>
            <person name="Fedrigo O."/>
            <person name="Jarvis E.D."/>
            <person name="Hiller M."/>
            <person name="Vernes S.C."/>
            <person name="Myers E.W."/>
            <person name="Teeling E.C."/>
        </authorList>
    </citation>
    <scope>NUCLEOTIDE SEQUENCE [LARGE SCALE GENOMIC DNA]</scope>
    <source>
        <strain evidence="22">MRouAeg1</strain>
        <tissue evidence="22">Muscle</tissue>
    </source>
</reference>
<evidence type="ECO:0000256" key="8">
    <source>
        <dbReference type="ARBA" id="ARBA00022990"/>
    </source>
</evidence>
<evidence type="ECO:0000256" key="7">
    <source>
        <dbReference type="ARBA" id="ARBA00022946"/>
    </source>
</evidence>
<dbReference type="GO" id="GO:0006629">
    <property type="term" value="P:lipid metabolic process"/>
    <property type="evidence" value="ECO:0007669"/>
    <property type="project" value="UniProtKB-KW"/>
</dbReference>
<evidence type="ECO:0000256" key="17">
    <source>
        <dbReference type="ARBA" id="ARBA00064607"/>
    </source>
</evidence>
<evidence type="ECO:0000256" key="13">
    <source>
        <dbReference type="ARBA" id="ARBA00023268"/>
    </source>
</evidence>
<dbReference type="Pfam" id="PF02436">
    <property type="entry name" value="PYC_OADA"/>
    <property type="match status" value="1"/>
</dbReference>
<gene>
    <name evidence="22" type="ORF">HJG63_014998</name>
</gene>
<accession>A0A7J8H4C6</accession>
<dbReference type="Pfam" id="PF00682">
    <property type="entry name" value="HMGL-like"/>
    <property type="match status" value="1"/>
</dbReference>
<dbReference type="PANTHER" id="PTHR43778:SF2">
    <property type="entry name" value="PYRUVATE CARBOXYLASE, MITOCHONDRIAL"/>
    <property type="match status" value="1"/>
</dbReference>
<keyword evidence="9" id="KW-0443">Lipid metabolism</keyword>
<evidence type="ECO:0000256" key="14">
    <source>
        <dbReference type="ARBA" id="ARBA00023317"/>
    </source>
</evidence>
<dbReference type="PANTHER" id="PTHR43778">
    <property type="entry name" value="PYRUVATE CARBOXYLASE"/>
    <property type="match status" value="1"/>
</dbReference>
<dbReference type="Pfam" id="PF00364">
    <property type="entry name" value="Biotin_lipoyl"/>
    <property type="match status" value="1"/>
</dbReference>
<dbReference type="CDD" id="cd07937">
    <property type="entry name" value="DRE_TIM_PC_TC_5S"/>
    <property type="match status" value="1"/>
</dbReference>
<dbReference type="SUPFAM" id="SSF89000">
    <property type="entry name" value="post-HMGL domain-like"/>
    <property type="match status" value="1"/>
</dbReference>
<dbReference type="Gene3D" id="3.10.600.10">
    <property type="entry name" value="pyruvate carboxylase f1077a mutant domain"/>
    <property type="match status" value="1"/>
</dbReference>
<dbReference type="EMBL" id="JACASE010000005">
    <property type="protein sequence ID" value="KAF6466950.1"/>
    <property type="molecule type" value="Genomic_DNA"/>
</dbReference>
<dbReference type="GO" id="GO:0006094">
    <property type="term" value="P:gluconeogenesis"/>
    <property type="evidence" value="ECO:0007669"/>
    <property type="project" value="UniProtKB-KW"/>
</dbReference>
<keyword evidence="14 22" id="KW-0670">Pyruvate</keyword>
<proteinExistence type="predicted"/>
<evidence type="ECO:0000256" key="19">
    <source>
        <dbReference type="ARBA" id="ARBA00082281"/>
    </source>
</evidence>
<keyword evidence="8" id="KW-0007">Acetylation</keyword>
<comment type="catalytic activity">
    <reaction evidence="15">
        <text>hydrogencarbonate + pyruvate + ATP = oxaloacetate + ADP + phosphate + H(+)</text>
        <dbReference type="Rhea" id="RHEA:20844"/>
        <dbReference type="ChEBI" id="CHEBI:15361"/>
        <dbReference type="ChEBI" id="CHEBI:15378"/>
        <dbReference type="ChEBI" id="CHEBI:16452"/>
        <dbReference type="ChEBI" id="CHEBI:17544"/>
        <dbReference type="ChEBI" id="CHEBI:30616"/>
        <dbReference type="ChEBI" id="CHEBI:43474"/>
        <dbReference type="ChEBI" id="CHEBI:456216"/>
        <dbReference type="EC" id="6.4.1.1"/>
    </reaction>
    <physiologicalReaction direction="left-to-right" evidence="15">
        <dbReference type="Rhea" id="RHEA:20845"/>
    </physiologicalReaction>
</comment>
<evidence type="ECO:0000256" key="2">
    <source>
        <dbReference type="ARBA" id="ARBA00004305"/>
    </source>
</evidence>
<dbReference type="PROSITE" id="PS50968">
    <property type="entry name" value="BIOTINYL_LIPOYL"/>
    <property type="match status" value="1"/>
</dbReference>
<keyword evidence="4" id="KW-0312">Gluconeogenesis</keyword>
<keyword evidence="10" id="KW-0496">Mitochondrion</keyword>
<dbReference type="AlphaFoldDB" id="A0A7J8H4C6"/>
<evidence type="ECO:0000313" key="23">
    <source>
        <dbReference type="Proteomes" id="UP000593571"/>
    </source>
</evidence>
<name>A0A7J8H4C6_ROUAE</name>
<evidence type="ECO:0000256" key="1">
    <source>
        <dbReference type="ARBA" id="ARBA00001936"/>
    </source>
</evidence>
<dbReference type="SUPFAM" id="SSF51569">
    <property type="entry name" value="Aldolase"/>
    <property type="match status" value="1"/>
</dbReference>
<dbReference type="FunFam" id="3.20.20.70:FF:000033">
    <property type="entry name" value="Pyruvate carboxylase"/>
    <property type="match status" value="1"/>
</dbReference>
<evidence type="ECO:0000256" key="18">
    <source>
        <dbReference type="ARBA" id="ARBA00069424"/>
    </source>
</evidence>
<keyword evidence="13" id="KW-0511">Multifunctional enzyme</keyword>
<dbReference type="FunFam" id="1.10.10.60:FF:000512">
    <property type="entry name" value="Pyruvate carboxylase, mitochondrial"/>
    <property type="match status" value="1"/>
</dbReference>
<dbReference type="InterPro" id="IPR011053">
    <property type="entry name" value="Single_hybrid_motif"/>
</dbReference>
<dbReference type="InterPro" id="IPR003379">
    <property type="entry name" value="Carboxylase_cons_dom"/>
</dbReference>
<dbReference type="Gene3D" id="3.30.470.20">
    <property type="entry name" value="ATP-grasp fold, B domain"/>
    <property type="match status" value="1"/>
</dbReference>
<evidence type="ECO:0000313" key="22">
    <source>
        <dbReference type="EMBL" id="KAF6466950.1"/>
    </source>
</evidence>
<dbReference type="Gene3D" id="3.20.20.70">
    <property type="entry name" value="Aldolase class I"/>
    <property type="match status" value="1"/>
</dbReference>
<evidence type="ECO:0000256" key="11">
    <source>
        <dbReference type="ARBA" id="ARBA00023211"/>
    </source>
</evidence>
<dbReference type="Proteomes" id="UP000593571">
    <property type="component" value="Unassembled WGS sequence"/>
</dbReference>
<comment type="subunit">
    <text evidence="17">Homotetramer. Interacts (via the biotin carboxylation domain) with SIRT4.</text>
</comment>
<keyword evidence="5" id="KW-0444">Lipid biosynthesis</keyword>
<dbReference type="NCBIfam" id="NF006761">
    <property type="entry name" value="PRK09282.1"/>
    <property type="match status" value="1"/>
</dbReference>
<evidence type="ECO:0000256" key="15">
    <source>
        <dbReference type="ARBA" id="ARBA00051300"/>
    </source>
</evidence>
<comment type="function">
    <text evidence="16">Pyruvate carboxylase catalyzes a 2-step reaction, involving the ATP-dependent carboxylation of the covalently attached biotin in the first step and the transfer of the carboxyl group to pyruvate in the second. Catalyzes in a tissue specific manner, the initial reactions of glucose (liver, kidney) and lipid (adipose tissue, liver, brain) synthesis from pyruvate.</text>
</comment>
<dbReference type="GO" id="GO:0004736">
    <property type="term" value="F:pyruvate carboxylase activity"/>
    <property type="evidence" value="ECO:0007669"/>
    <property type="project" value="UniProtKB-EC"/>
</dbReference>
<evidence type="ECO:0000256" key="16">
    <source>
        <dbReference type="ARBA" id="ARBA00058780"/>
    </source>
</evidence>
<evidence type="ECO:0000256" key="6">
    <source>
        <dbReference type="ARBA" id="ARBA00022553"/>
    </source>
</evidence>
<evidence type="ECO:0000256" key="4">
    <source>
        <dbReference type="ARBA" id="ARBA00022432"/>
    </source>
</evidence>
<keyword evidence="11" id="KW-0464">Manganese</keyword>
<dbReference type="CDD" id="cd06850">
    <property type="entry name" value="biotinyl_domain"/>
    <property type="match status" value="1"/>
</dbReference>
<comment type="cofactor">
    <cofactor evidence="1">
        <name>Mn(2+)</name>
        <dbReference type="ChEBI" id="CHEBI:29035"/>
    </cofactor>
</comment>
<organism evidence="22 23">
    <name type="scientific">Rousettus aegyptiacus</name>
    <name type="common">Egyptian fruit bat</name>
    <name type="synonym">Pteropus aegyptiacus</name>
    <dbReference type="NCBI Taxonomy" id="9407"/>
    <lineage>
        <taxon>Eukaryota</taxon>
        <taxon>Metazoa</taxon>
        <taxon>Chordata</taxon>
        <taxon>Craniata</taxon>
        <taxon>Vertebrata</taxon>
        <taxon>Euteleostomi</taxon>
        <taxon>Mammalia</taxon>
        <taxon>Eutheria</taxon>
        <taxon>Laurasiatheria</taxon>
        <taxon>Chiroptera</taxon>
        <taxon>Yinpterochiroptera</taxon>
        <taxon>Pteropodoidea</taxon>
        <taxon>Pteropodidae</taxon>
        <taxon>Rousettinae</taxon>
        <taxon>Rousettus</taxon>
    </lineage>
</organism>
<dbReference type="PROSITE" id="PS50991">
    <property type="entry name" value="PYR_CT"/>
    <property type="match status" value="1"/>
</dbReference>
<keyword evidence="23" id="KW-1185">Reference proteome</keyword>
<dbReference type="InterPro" id="IPR000089">
    <property type="entry name" value="Biotin_lipoyl"/>
</dbReference>
<dbReference type="SUPFAM" id="SSF51230">
    <property type="entry name" value="Single hybrid motif"/>
    <property type="match status" value="1"/>
</dbReference>
<dbReference type="InterPro" id="IPR013785">
    <property type="entry name" value="Aldolase_TIM"/>
</dbReference>
<dbReference type="InterPro" id="IPR001882">
    <property type="entry name" value="Biotin_BS"/>
</dbReference>
<evidence type="ECO:0000256" key="3">
    <source>
        <dbReference type="ARBA" id="ARBA00004742"/>
    </source>
</evidence>
<feature type="domain" description="Lipoyl-binding" evidence="20">
    <location>
        <begin position="716"/>
        <end position="785"/>
    </location>
</feature>
<dbReference type="FunFam" id="2.40.50.100:FF:000003">
    <property type="entry name" value="Acetyl-CoA carboxylase biotin carboxyl carrier protein"/>
    <property type="match status" value="1"/>
</dbReference>